<gene>
    <name evidence="1" type="ORF">PPERSA_07988</name>
</gene>
<dbReference type="AlphaFoldDB" id="A0A0V0QBJ1"/>
<dbReference type="EMBL" id="LDAU01000212">
    <property type="protein sequence ID" value="KRW99503.1"/>
    <property type="molecule type" value="Genomic_DNA"/>
</dbReference>
<keyword evidence="2" id="KW-1185">Reference proteome</keyword>
<accession>A0A0V0QBJ1</accession>
<evidence type="ECO:0000313" key="1">
    <source>
        <dbReference type="EMBL" id="KRW99503.1"/>
    </source>
</evidence>
<dbReference type="OMA" id="DINPTNK"/>
<protein>
    <submittedName>
        <fullName evidence="1">Uncharacterized protein</fullName>
    </submittedName>
</protein>
<organism evidence="1 2">
    <name type="scientific">Pseudocohnilembus persalinus</name>
    <name type="common">Ciliate</name>
    <dbReference type="NCBI Taxonomy" id="266149"/>
    <lineage>
        <taxon>Eukaryota</taxon>
        <taxon>Sar</taxon>
        <taxon>Alveolata</taxon>
        <taxon>Ciliophora</taxon>
        <taxon>Intramacronucleata</taxon>
        <taxon>Oligohymenophorea</taxon>
        <taxon>Scuticociliatia</taxon>
        <taxon>Philasterida</taxon>
        <taxon>Pseudocohnilembidae</taxon>
        <taxon>Pseudocohnilembus</taxon>
    </lineage>
</organism>
<comment type="caution">
    <text evidence="1">The sequence shown here is derived from an EMBL/GenBank/DDBJ whole genome shotgun (WGS) entry which is preliminary data.</text>
</comment>
<proteinExistence type="predicted"/>
<dbReference type="InParanoid" id="A0A0V0QBJ1"/>
<dbReference type="Proteomes" id="UP000054937">
    <property type="component" value="Unassembled WGS sequence"/>
</dbReference>
<reference evidence="1 2" key="1">
    <citation type="journal article" date="2015" name="Sci. Rep.">
        <title>Genome of the facultative scuticociliatosis pathogen Pseudocohnilembus persalinus provides insight into its virulence through horizontal gene transfer.</title>
        <authorList>
            <person name="Xiong J."/>
            <person name="Wang G."/>
            <person name="Cheng J."/>
            <person name="Tian M."/>
            <person name="Pan X."/>
            <person name="Warren A."/>
            <person name="Jiang C."/>
            <person name="Yuan D."/>
            <person name="Miao W."/>
        </authorList>
    </citation>
    <scope>NUCLEOTIDE SEQUENCE [LARGE SCALE GENOMIC DNA]</scope>
    <source>
        <strain evidence="1">36N120E</strain>
    </source>
</reference>
<name>A0A0V0QBJ1_PSEPJ</name>
<evidence type="ECO:0000313" key="2">
    <source>
        <dbReference type="Proteomes" id="UP000054937"/>
    </source>
</evidence>
<sequence length="418" mass="49397">MAKSLNQKYSPTNRYNLQNVYTYEEKESFQIESHENYDQNIDEVIQPKINERNSFYFLKEKKNSILQLQKSISPKKPNAKYSVDSKNISNTNSIPNPFTYQKKLNENIKDINPTNKNQNIQSKLSQKYFNKQNYIEQKHNTNNISVPEDMTLQNFQIEDQDKIQKSKQEVNYSKFNKKNHIDQNNKQNEILQNVRDNQDKNEDPNQIEKYKKKSAEINRNSVIKSIEKEQLDSSYQINEEDQEQFPNKPHKYNLQLQKWKKNIINPIKQVQPKQDYMKNSNNMKNSGQNQISNQNFLSQSKQIQQNNLSQGNEINRSQNQILALRQRQINEQANQNQNQYQNTSNYINNKRGSTNNIIQNSSYYVNQSNSINQQLTNSSQKNSFRIANQIRPQQKSNISSYGYLQICEEHNGSVKLKN</sequence>